<evidence type="ECO:0000313" key="3">
    <source>
        <dbReference type="Proteomes" id="UP000215002"/>
    </source>
</evidence>
<dbReference type="Pfam" id="PF12779">
    <property type="entry name" value="WXXGXW"/>
    <property type="match status" value="1"/>
</dbReference>
<dbReference type="RefSeq" id="WP_157740964.1">
    <property type="nucleotide sequence ID" value="NZ_CP022743.1"/>
</dbReference>
<protein>
    <recommendedName>
        <fullName evidence="4">YXWGXW repeat-containing protein</fullName>
    </recommendedName>
</protein>
<keyword evidence="3" id="KW-1185">Reference proteome</keyword>
<name>A0A223P1B3_9SPHI</name>
<evidence type="ECO:0008006" key="4">
    <source>
        <dbReference type="Google" id="ProtNLM"/>
    </source>
</evidence>
<reference evidence="2 3" key="1">
    <citation type="submission" date="2017-08" db="EMBL/GenBank/DDBJ databases">
        <title>Complete genome sequence of Mucilaginibacter sp. strain BJC16-A31.</title>
        <authorList>
            <consortium name="Henan University of Science and Technology"/>
            <person name="You X."/>
        </authorList>
    </citation>
    <scope>NUCLEOTIDE SEQUENCE [LARGE SCALE GENOMIC DNA]</scope>
    <source>
        <strain evidence="2 3">BJC16-A31</strain>
    </source>
</reference>
<dbReference type="InterPro" id="IPR024447">
    <property type="entry name" value="YXWGXW_rpt"/>
</dbReference>
<gene>
    <name evidence="2" type="ORF">MuYL_3992</name>
</gene>
<sequence length="101" mass="11630">MKKYGKILMLASAITLFAAASSSAQIIVRARLGRPRTAVVVRPLRPSPRHVWVSEEWAPAGGTYVYHQGYWAEPPRPRAVWVPGRWRHHHRGYVWVGGYWR</sequence>
<feature type="signal peptide" evidence="1">
    <location>
        <begin position="1"/>
        <end position="24"/>
    </location>
</feature>
<dbReference type="EMBL" id="CP022743">
    <property type="protein sequence ID" value="ASU35877.1"/>
    <property type="molecule type" value="Genomic_DNA"/>
</dbReference>
<proteinExistence type="predicted"/>
<evidence type="ECO:0000256" key="1">
    <source>
        <dbReference type="SAM" id="SignalP"/>
    </source>
</evidence>
<accession>A0A223P1B3</accession>
<dbReference type="OrthoDB" id="800027at2"/>
<keyword evidence="1" id="KW-0732">Signal</keyword>
<organism evidence="2 3">
    <name type="scientific">Mucilaginibacter xinganensis</name>
    <dbReference type="NCBI Taxonomy" id="1234841"/>
    <lineage>
        <taxon>Bacteria</taxon>
        <taxon>Pseudomonadati</taxon>
        <taxon>Bacteroidota</taxon>
        <taxon>Sphingobacteriia</taxon>
        <taxon>Sphingobacteriales</taxon>
        <taxon>Sphingobacteriaceae</taxon>
        <taxon>Mucilaginibacter</taxon>
    </lineage>
</organism>
<dbReference type="Proteomes" id="UP000215002">
    <property type="component" value="Chromosome"/>
</dbReference>
<evidence type="ECO:0000313" key="2">
    <source>
        <dbReference type="EMBL" id="ASU35877.1"/>
    </source>
</evidence>
<dbReference type="KEGG" id="muc:MuYL_3992"/>
<dbReference type="AlphaFoldDB" id="A0A223P1B3"/>
<feature type="chain" id="PRO_5013075811" description="YXWGXW repeat-containing protein" evidence="1">
    <location>
        <begin position="25"/>
        <end position="101"/>
    </location>
</feature>